<keyword evidence="1" id="KW-1185">Reference proteome</keyword>
<name>A0A914Y0M8_9BILA</name>
<organism evidence="1 2">
    <name type="scientific">Panagrolaimus superbus</name>
    <dbReference type="NCBI Taxonomy" id="310955"/>
    <lineage>
        <taxon>Eukaryota</taxon>
        <taxon>Metazoa</taxon>
        <taxon>Ecdysozoa</taxon>
        <taxon>Nematoda</taxon>
        <taxon>Chromadorea</taxon>
        <taxon>Rhabditida</taxon>
        <taxon>Tylenchina</taxon>
        <taxon>Panagrolaimomorpha</taxon>
        <taxon>Panagrolaimoidea</taxon>
        <taxon>Panagrolaimidae</taxon>
        <taxon>Panagrolaimus</taxon>
    </lineage>
</organism>
<sequence>MNEYEREKTRFIQKLNQANSWMYGYFFEFFEGVFDYLRLRNLLKIESFCDEESNALNKCLNKLISIFSKYFEHYLTQLKPQHCYKTLKIRSVMEFLKIDCANFTSEISKETLISLTEYDSDLWNKVNNFSSSDRFMSGWDIGDVPIIDGIPESHYWWTEFHRKGKANPYNFNFENYVKTVFPDYKKHVLDQINQIFEYYLKDSTIKIFVCNVIMKSNEYSNLKFLSLCQQIHKLEQFFKEIHNTNSEISFTDSNEIIINNTIKLHPFVLNEMGTMVHPRTDLNRRVLLYEMTKHRFQNMLPANEIAIFKSDRIIFQGHCQYIREMMENIYGTPLDNKIFGNLSTIQYYRIKQVFGLDILRNIKPLWITGKKMMCLFVSPADRSVDQLCNYVEVIGQIRLEKTIKQMVKNFIDINPGTTRYEALHDDEIFNQMKIIFEMYKSEVEEIGLNGFASISGATYHSLKHAIPFMLQHDEEEGRLVPYAAIKNYLEGEIPFKNFDASRINQNGTAFSLAFKKNIERLGGDFVGFGKILIDPDGPIPIPCNAGTMKKIEEGKIEFNKVSKYRLEKRCF</sequence>
<evidence type="ECO:0000313" key="2">
    <source>
        <dbReference type="WBParaSite" id="PSU_v2.g12768.t1"/>
    </source>
</evidence>
<dbReference type="AlphaFoldDB" id="A0A914Y0M8"/>
<proteinExistence type="predicted"/>
<dbReference type="Proteomes" id="UP000887577">
    <property type="component" value="Unplaced"/>
</dbReference>
<accession>A0A914Y0M8</accession>
<evidence type="ECO:0000313" key="1">
    <source>
        <dbReference type="Proteomes" id="UP000887577"/>
    </source>
</evidence>
<dbReference type="WBParaSite" id="PSU_v2.g12768.t1">
    <property type="protein sequence ID" value="PSU_v2.g12768.t1"/>
    <property type="gene ID" value="PSU_v2.g12768"/>
</dbReference>
<protein>
    <submittedName>
        <fullName evidence="2">Uncharacterized protein</fullName>
    </submittedName>
</protein>
<reference evidence="2" key="1">
    <citation type="submission" date="2022-11" db="UniProtKB">
        <authorList>
            <consortium name="WormBaseParasite"/>
        </authorList>
    </citation>
    <scope>IDENTIFICATION</scope>
</reference>